<comment type="caution">
    <text evidence="1">The sequence shown here is derived from an EMBL/GenBank/DDBJ whole genome shotgun (WGS) entry which is preliminary data.</text>
</comment>
<sequence>MGRRAVIGRQHLRIRVWNRRRPFRAKVEIISILGCRGCRGLKSWTLKSPLALTRVVFFCQRSTDLVIAACILPPKRESAVNGAVLSEFTPCIHKIIKAG</sequence>
<accession>A0A9D4KKH7</accession>
<gene>
    <name evidence="1" type="ORF">DPMN_114755</name>
</gene>
<name>A0A9D4KKH7_DREPO</name>
<reference evidence="1" key="1">
    <citation type="journal article" date="2019" name="bioRxiv">
        <title>The Genome of the Zebra Mussel, Dreissena polymorpha: A Resource for Invasive Species Research.</title>
        <authorList>
            <person name="McCartney M.A."/>
            <person name="Auch B."/>
            <person name="Kono T."/>
            <person name="Mallez S."/>
            <person name="Zhang Y."/>
            <person name="Obille A."/>
            <person name="Becker A."/>
            <person name="Abrahante J.E."/>
            <person name="Garbe J."/>
            <person name="Badalamenti J.P."/>
            <person name="Herman A."/>
            <person name="Mangelson H."/>
            <person name="Liachko I."/>
            <person name="Sullivan S."/>
            <person name="Sone E.D."/>
            <person name="Koren S."/>
            <person name="Silverstein K.A.T."/>
            <person name="Beckman K.B."/>
            <person name="Gohl D.M."/>
        </authorList>
    </citation>
    <scope>NUCLEOTIDE SEQUENCE</scope>
    <source>
        <strain evidence="1">Duluth1</strain>
        <tissue evidence="1">Whole animal</tissue>
    </source>
</reference>
<keyword evidence="2" id="KW-1185">Reference proteome</keyword>
<protein>
    <submittedName>
        <fullName evidence="1">Uncharacterized protein</fullName>
    </submittedName>
</protein>
<organism evidence="1 2">
    <name type="scientific">Dreissena polymorpha</name>
    <name type="common">Zebra mussel</name>
    <name type="synonym">Mytilus polymorpha</name>
    <dbReference type="NCBI Taxonomy" id="45954"/>
    <lineage>
        <taxon>Eukaryota</taxon>
        <taxon>Metazoa</taxon>
        <taxon>Spiralia</taxon>
        <taxon>Lophotrochozoa</taxon>
        <taxon>Mollusca</taxon>
        <taxon>Bivalvia</taxon>
        <taxon>Autobranchia</taxon>
        <taxon>Heteroconchia</taxon>
        <taxon>Euheterodonta</taxon>
        <taxon>Imparidentia</taxon>
        <taxon>Neoheterodontei</taxon>
        <taxon>Myida</taxon>
        <taxon>Dreissenoidea</taxon>
        <taxon>Dreissenidae</taxon>
        <taxon>Dreissena</taxon>
    </lineage>
</organism>
<dbReference type="AlphaFoldDB" id="A0A9D4KKH7"/>
<dbReference type="Proteomes" id="UP000828390">
    <property type="component" value="Unassembled WGS sequence"/>
</dbReference>
<dbReference type="EMBL" id="JAIWYP010000004">
    <property type="protein sequence ID" value="KAH3841296.1"/>
    <property type="molecule type" value="Genomic_DNA"/>
</dbReference>
<evidence type="ECO:0000313" key="1">
    <source>
        <dbReference type="EMBL" id="KAH3841296.1"/>
    </source>
</evidence>
<evidence type="ECO:0000313" key="2">
    <source>
        <dbReference type="Proteomes" id="UP000828390"/>
    </source>
</evidence>
<reference evidence="1" key="2">
    <citation type="submission" date="2020-11" db="EMBL/GenBank/DDBJ databases">
        <authorList>
            <person name="McCartney M.A."/>
            <person name="Auch B."/>
            <person name="Kono T."/>
            <person name="Mallez S."/>
            <person name="Becker A."/>
            <person name="Gohl D.M."/>
            <person name="Silverstein K.A.T."/>
            <person name="Koren S."/>
            <person name="Bechman K.B."/>
            <person name="Herman A."/>
            <person name="Abrahante J.E."/>
            <person name="Garbe J."/>
        </authorList>
    </citation>
    <scope>NUCLEOTIDE SEQUENCE</scope>
    <source>
        <strain evidence="1">Duluth1</strain>
        <tissue evidence="1">Whole animal</tissue>
    </source>
</reference>
<proteinExistence type="predicted"/>